<dbReference type="InterPro" id="IPR012338">
    <property type="entry name" value="Beta-lactam/transpept-like"/>
</dbReference>
<dbReference type="AlphaFoldDB" id="A0A829Y4K8"/>
<comment type="caution">
    <text evidence="3">The sequence shown here is derived from an EMBL/GenBank/DDBJ whole genome shotgun (WGS) entry which is preliminary data.</text>
</comment>
<dbReference type="InterPro" id="IPR001466">
    <property type="entry name" value="Beta-lactam-related"/>
</dbReference>
<keyword evidence="1" id="KW-0732">Signal</keyword>
<sequence>MKKYLGGMLAAALTIAGGPTLAAPLPKAAKPEAVGLSSQRLQRLTDAFNADVQSGKIPGAVVMVMRQGKVAYAQSFGFQDRAANSTMRADSIFRIASMTKPITMVAALMLAEEGKLQLMDPASVYLPQLKNLQVGVEVKEGSGERRLALEPARREMTVQDLMRHTSGMTYGIFGDSLVQRAYRAAGTMDDQQTNAQMIDKLAQLPLAFQPGAAFEYGMSNDVIGRIVEVQSGLDLNRFIVERIARPLGMRDTSFLLDAEQTARLAQAQSAPGAPPLIIGYNPAKPPKWFSGGGGLLSTAEDYARFCQMLLNGGELEGVRLLSRKSVELMTSNHLPPDATYGAFTLELGLTAPLPQYGQGYGLGVGVRKEAGRSMVPGSIGDYYWGGATGPYFWVDPQEKLVAVMMLQASDIQLRTHYRSLLRNLVYQALQ</sequence>
<proteinExistence type="predicted"/>
<dbReference type="PANTHER" id="PTHR43283">
    <property type="entry name" value="BETA-LACTAMASE-RELATED"/>
    <property type="match status" value="1"/>
</dbReference>
<evidence type="ECO:0000256" key="1">
    <source>
        <dbReference type="SAM" id="SignalP"/>
    </source>
</evidence>
<accession>A0A829Y4K8</accession>
<feature type="signal peptide" evidence="1">
    <location>
        <begin position="1"/>
        <end position="22"/>
    </location>
</feature>
<dbReference type="RefSeq" id="WP_202626595.1">
    <property type="nucleotide sequence ID" value="NZ_BLJN01000001.1"/>
</dbReference>
<dbReference type="EMBL" id="BLJN01000001">
    <property type="protein sequence ID" value="GFE78069.1"/>
    <property type="molecule type" value="Genomic_DNA"/>
</dbReference>
<dbReference type="GO" id="GO:0016787">
    <property type="term" value="F:hydrolase activity"/>
    <property type="evidence" value="ECO:0007669"/>
    <property type="project" value="UniProtKB-KW"/>
</dbReference>
<reference evidence="4" key="1">
    <citation type="submission" date="2020-01" db="EMBL/GenBank/DDBJ databases">
        <title>'Steroidobacter agaridevorans' sp. nov., agar-degrading bacteria isolated from rhizosphere soils.</title>
        <authorList>
            <person name="Ikenaga M."/>
            <person name="Kataoka M."/>
            <person name="Murouchi A."/>
            <person name="Katsuragi S."/>
            <person name="Sakai M."/>
        </authorList>
    </citation>
    <scope>NUCLEOTIDE SEQUENCE [LARGE SCALE GENOMIC DNA]</scope>
    <source>
        <strain evidence="4">YU21-B</strain>
    </source>
</reference>
<dbReference type="Gene3D" id="3.40.710.10">
    <property type="entry name" value="DD-peptidase/beta-lactamase superfamily"/>
    <property type="match status" value="1"/>
</dbReference>
<organism evidence="3 4">
    <name type="scientific">Steroidobacter agaridevorans</name>
    <dbReference type="NCBI Taxonomy" id="2695856"/>
    <lineage>
        <taxon>Bacteria</taxon>
        <taxon>Pseudomonadati</taxon>
        <taxon>Pseudomonadota</taxon>
        <taxon>Gammaproteobacteria</taxon>
        <taxon>Steroidobacterales</taxon>
        <taxon>Steroidobacteraceae</taxon>
        <taxon>Steroidobacter</taxon>
    </lineage>
</organism>
<keyword evidence="4" id="KW-1185">Reference proteome</keyword>
<name>A0A829Y4K8_9GAMM</name>
<gene>
    <name evidence="3" type="ORF">GCM10011487_00690</name>
</gene>
<evidence type="ECO:0000313" key="3">
    <source>
        <dbReference type="EMBL" id="GFE78069.1"/>
    </source>
</evidence>
<evidence type="ECO:0000259" key="2">
    <source>
        <dbReference type="Pfam" id="PF00144"/>
    </source>
</evidence>
<feature type="domain" description="Beta-lactamase-related" evidence="2">
    <location>
        <begin position="46"/>
        <end position="409"/>
    </location>
</feature>
<keyword evidence="3" id="KW-0378">Hydrolase</keyword>
<dbReference type="InterPro" id="IPR050789">
    <property type="entry name" value="Diverse_Enzym_Activities"/>
</dbReference>
<dbReference type="Proteomes" id="UP000445000">
    <property type="component" value="Unassembled WGS sequence"/>
</dbReference>
<dbReference type="SUPFAM" id="SSF56601">
    <property type="entry name" value="beta-lactamase/transpeptidase-like"/>
    <property type="match status" value="1"/>
</dbReference>
<evidence type="ECO:0000313" key="4">
    <source>
        <dbReference type="Proteomes" id="UP000445000"/>
    </source>
</evidence>
<dbReference type="PANTHER" id="PTHR43283:SF3">
    <property type="entry name" value="BETA-LACTAMASE FAMILY PROTEIN (AFU_ORTHOLOGUE AFUA_5G07500)"/>
    <property type="match status" value="1"/>
</dbReference>
<dbReference type="Pfam" id="PF00144">
    <property type="entry name" value="Beta-lactamase"/>
    <property type="match status" value="1"/>
</dbReference>
<feature type="chain" id="PRO_5032470305" evidence="1">
    <location>
        <begin position="23"/>
        <end position="430"/>
    </location>
</feature>
<protein>
    <submittedName>
        <fullName evidence="3">Serine hydrolase</fullName>
    </submittedName>
</protein>